<name>A0ABV0UYN1_9TELE</name>
<gene>
    <name evidence="1" type="ORF">ILYODFUR_038344</name>
</gene>
<keyword evidence="2" id="KW-1185">Reference proteome</keyword>
<accession>A0ABV0UYN1</accession>
<dbReference type="Proteomes" id="UP001482620">
    <property type="component" value="Unassembled WGS sequence"/>
</dbReference>
<evidence type="ECO:0000313" key="1">
    <source>
        <dbReference type="EMBL" id="MEQ2250279.1"/>
    </source>
</evidence>
<protein>
    <submittedName>
        <fullName evidence="1">Uncharacterized protein</fullName>
    </submittedName>
</protein>
<evidence type="ECO:0000313" key="2">
    <source>
        <dbReference type="Proteomes" id="UP001482620"/>
    </source>
</evidence>
<reference evidence="1 2" key="1">
    <citation type="submission" date="2021-06" db="EMBL/GenBank/DDBJ databases">
        <authorList>
            <person name="Palmer J.M."/>
        </authorList>
    </citation>
    <scope>NUCLEOTIDE SEQUENCE [LARGE SCALE GENOMIC DNA]</scope>
    <source>
        <strain evidence="2">if_2019</strain>
        <tissue evidence="1">Muscle</tissue>
    </source>
</reference>
<proteinExistence type="predicted"/>
<dbReference type="EMBL" id="JAHRIQ010090479">
    <property type="protein sequence ID" value="MEQ2250279.1"/>
    <property type="molecule type" value="Genomic_DNA"/>
</dbReference>
<sequence>MLRLALGMWNVTSLGGKEHELVREVERLSTRNSRAHLYAQCGLWNPSPREGLDSLLLWSGPRGEAAGWGGFACPPSSSRLVCIPAPSGWGEVSDYRFSLRAEW</sequence>
<comment type="caution">
    <text evidence="1">The sequence shown here is derived from an EMBL/GenBank/DDBJ whole genome shotgun (WGS) entry which is preliminary data.</text>
</comment>
<organism evidence="1 2">
    <name type="scientific">Ilyodon furcidens</name>
    <name type="common">goldbreast splitfin</name>
    <dbReference type="NCBI Taxonomy" id="33524"/>
    <lineage>
        <taxon>Eukaryota</taxon>
        <taxon>Metazoa</taxon>
        <taxon>Chordata</taxon>
        <taxon>Craniata</taxon>
        <taxon>Vertebrata</taxon>
        <taxon>Euteleostomi</taxon>
        <taxon>Actinopterygii</taxon>
        <taxon>Neopterygii</taxon>
        <taxon>Teleostei</taxon>
        <taxon>Neoteleostei</taxon>
        <taxon>Acanthomorphata</taxon>
        <taxon>Ovalentaria</taxon>
        <taxon>Atherinomorphae</taxon>
        <taxon>Cyprinodontiformes</taxon>
        <taxon>Goodeidae</taxon>
        <taxon>Ilyodon</taxon>
    </lineage>
</organism>